<dbReference type="Pfam" id="PF26238">
    <property type="entry name" value="DUF8054_M"/>
    <property type="match status" value="1"/>
</dbReference>
<feature type="transmembrane region" description="Helical" evidence="1">
    <location>
        <begin position="20"/>
        <end position="38"/>
    </location>
</feature>
<gene>
    <name evidence="5" type="ORF">GQS65_01480</name>
</gene>
<proteinExistence type="predicted"/>
<sequence>MDSRPLDALRQPAYTGENRCLPCTVVNVAIAAVLAVAAGRHNRAFGLLVAAVAAVLVWLRGYLVPGTPELTKRYLPRRVLRWFGKDPLATVSVDPERGFSDPEELERTLLDVGALEETPDGRDLRLTDGFAEQWTAAMADVDPATVEERLATALDCDAENLQSRGEGTALLDEFRPVAQWPSDAALVADVAAAGLLRDRLDGWDDLPTAQRTVFLNGLRLFAEACPGGEAVETSSEVVESCCSQMDVFVVRCADSGQHLLEQPVE</sequence>
<dbReference type="Pfam" id="PF26236">
    <property type="entry name" value="DUF8054_N"/>
    <property type="match status" value="1"/>
</dbReference>
<evidence type="ECO:0000256" key="1">
    <source>
        <dbReference type="SAM" id="Phobius"/>
    </source>
</evidence>
<keyword evidence="1" id="KW-0812">Transmembrane</keyword>
<feature type="transmembrane region" description="Helical" evidence="1">
    <location>
        <begin position="44"/>
        <end position="63"/>
    </location>
</feature>
<comment type="caution">
    <text evidence="5">The sequence shown here is derived from an EMBL/GenBank/DDBJ whole genome shotgun (WGS) entry which is preliminary data.</text>
</comment>
<feature type="domain" description="DUF8054" evidence="2">
    <location>
        <begin position="7"/>
        <end position="86"/>
    </location>
</feature>
<dbReference type="Proteomes" id="UP000451471">
    <property type="component" value="Unassembled WGS sequence"/>
</dbReference>
<dbReference type="InterPro" id="IPR058675">
    <property type="entry name" value="DUF8054_C"/>
</dbReference>
<dbReference type="AlphaFoldDB" id="A0A6B0GHC8"/>
<feature type="domain" description="DUF8054" evidence="3">
    <location>
        <begin position="223"/>
        <end position="261"/>
    </location>
</feature>
<feature type="domain" description="DUF8054" evidence="4">
    <location>
        <begin position="105"/>
        <end position="220"/>
    </location>
</feature>
<evidence type="ECO:0000259" key="3">
    <source>
        <dbReference type="Pfam" id="PF26237"/>
    </source>
</evidence>
<evidence type="ECO:0000313" key="5">
    <source>
        <dbReference type="EMBL" id="MWG33171.1"/>
    </source>
</evidence>
<dbReference type="OrthoDB" id="292134at2157"/>
<organism evidence="5 6">
    <name type="scientific">Halomarina oriensis</name>
    <dbReference type="NCBI Taxonomy" id="671145"/>
    <lineage>
        <taxon>Archaea</taxon>
        <taxon>Methanobacteriati</taxon>
        <taxon>Methanobacteriota</taxon>
        <taxon>Stenosarchaea group</taxon>
        <taxon>Halobacteria</taxon>
        <taxon>Halobacteriales</taxon>
        <taxon>Natronomonadaceae</taxon>
        <taxon>Halomarina</taxon>
    </lineage>
</organism>
<evidence type="ECO:0000313" key="6">
    <source>
        <dbReference type="Proteomes" id="UP000451471"/>
    </source>
</evidence>
<accession>A0A6B0GHC8</accession>
<evidence type="ECO:0000259" key="2">
    <source>
        <dbReference type="Pfam" id="PF26236"/>
    </source>
</evidence>
<keyword evidence="6" id="KW-1185">Reference proteome</keyword>
<reference evidence="5 6" key="1">
    <citation type="submission" date="2019-12" db="EMBL/GenBank/DDBJ databases">
        <title>Halocatena pleomorpha gen. nov. sp. nov., an extremely halophilic archaeon of family Halobacteriaceae isolated from saltpan soil.</title>
        <authorList>
            <person name="Pal Y."/>
            <person name="Verma A."/>
            <person name="Krishnamurthi S."/>
            <person name="Kumar P."/>
        </authorList>
    </citation>
    <scope>NUCLEOTIDE SEQUENCE [LARGE SCALE GENOMIC DNA]</scope>
    <source>
        <strain evidence="5 6">JCM 16495</strain>
    </source>
</reference>
<dbReference type="Pfam" id="PF26237">
    <property type="entry name" value="DUF8054_C"/>
    <property type="match status" value="1"/>
</dbReference>
<dbReference type="InterPro" id="IPR058674">
    <property type="entry name" value="DUF8054_N"/>
</dbReference>
<dbReference type="EMBL" id="WSZK01000005">
    <property type="protein sequence ID" value="MWG33171.1"/>
    <property type="molecule type" value="Genomic_DNA"/>
</dbReference>
<dbReference type="InterPro" id="IPR058775">
    <property type="entry name" value="DUF8054_M"/>
</dbReference>
<keyword evidence="1" id="KW-0472">Membrane</keyword>
<evidence type="ECO:0000259" key="4">
    <source>
        <dbReference type="Pfam" id="PF26238"/>
    </source>
</evidence>
<keyword evidence="1" id="KW-1133">Transmembrane helix</keyword>
<name>A0A6B0GHC8_9EURY</name>
<protein>
    <submittedName>
        <fullName evidence="5">Uncharacterized protein</fullName>
    </submittedName>
</protein>
<dbReference type="RefSeq" id="WP_158202906.1">
    <property type="nucleotide sequence ID" value="NZ_WSZK01000005.1"/>
</dbReference>